<evidence type="ECO:0000313" key="2">
    <source>
        <dbReference type="Proteomes" id="UP001165488"/>
    </source>
</evidence>
<sequence length="400" mass="46114">MRYRDILVIVSAFLFSIGCKEENHNVEKIIVDPRSVEESILLSELVDSVFYIKLETRSESILGDQVNRIIIKESYIYVVDIGQDIVFVFDKNGKFVSKLDKLGDGPDQYNFLSHIFVDDNEEYIEVVDGRGEKARILKYSNLTFDFLSESPLYVPSSNSSRREGDIYYFSAQQIENLVNGEVTNADIIAVKKNETQKGLFKKNIATGGVNFTINSENFTVNEKGEIFVSLMYNNSFFRLSNMEAFPIYTVDFGVYGIDNAVGLRSTEQQMDYLEKFTEGLASFPVLSSNNSSFFLFSYFFKKNSKRNLYHFMKFKNLEKIIHVNDIINDFTNFPEKVYLTSFHPINHEVYIDGGYLVEVLIPSQLFEERKKEINVDGIGNIKAEDNPIIMVMKLKEEYIE</sequence>
<dbReference type="RefSeq" id="WP_241273463.1">
    <property type="nucleotide sequence ID" value="NZ_JAKZGS010000002.1"/>
</dbReference>
<dbReference type="PROSITE" id="PS51257">
    <property type="entry name" value="PROKAR_LIPOPROTEIN"/>
    <property type="match status" value="1"/>
</dbReference>
<dbReference type="Pfam" id="PF17170">
    <property type="entry name" value="DUF5128"/>
    <property type="match status" value="1"/>
</dbReference>
<organism evidence="1 2">
    <name type="scientific">Belliella calami</name>
    <dbReference type="NCBI Taxonomy" id="2923436"/>
    <lineage>
        <taxon>Bacteria</taxon>
        <taxon>Pseudomonadati</taxon>
        <taxon>Bacteroidota</taxon>
        <taxon>Cytophagia</taxon>
        <taxon>Cytophagales</taxon>
        <taxon>Cyclobacteriaceae</taxon>
        <taxon>Belliella</taxon>
    </lineage>
</organism>
<reference evidence="1" key="1">
    <citation type="submission" date="2022-03" db="EMBL/GenBank/DDBJ databases">
        <title>De novo assembled genomes of Belliella spp. (Cyclobacteriaceae) strains.</title>
        <authorList>
            <person name="Szabo A."/>
            <person name="Korponai K."/>
            <person name="Felfoldi T."/>
        </authorList>
    </citation>
    <scope>NUCLEOTIDE SEQUENCE</scope>
    <source>
        <strain evidence="1">DSM 107340</strain>
    </source>
</reference>
<name>A0ABS9UJZ9_9BACT</name>
<comment type="caution">
    <text evidence="1">The sequence shown here is derived from an EMBL/GenBank/DDBJ whole genome shotgun (WGS) entry which is preliminary data.</text>
</comment>
<proteinExistence type="predicted"/>
<dbReference type="SUPFAM" id="SSF63825">
    <property type="entry name" value="YWTD domain"/>
    <property type="match status" value="1"/>
</dbReference>
<dbReference type="Proteomes" id="UP001165488">
    <property type="component" value="Unassembled WGS sequence"/>
</dbReference>
<protein>
    <submittedName>
        <fullName evidence="1">6-bladed beta-propeller</fullName>
    </submittedName>
</protein>
<gene>
    <name evidence="1" type="ORF">MM236_03070</name>
</gene>
<dbReference type="InterPro" id="IPR011042">
    <property type="entry name" value="6-blade_b-propeller_TolB-like"/>
</dbReference>
<accession>A0ABS9UJZ9</accession>
<dbReference type="EMBL" id="JAKZGS010000002">
    <property type="protein sequence ID" value="MCH7396948.1"/>
    <property type="molecule type" value="Genomic_DNA"/>
</dbReference>
<dbReference type="Gene3D" id="2.120.10.30">
    <property type="entry name" value="TolB, C-terminal domain"/>
    <property type="match status" value="1"/>
</dbReference>
<keyword evidence="2" id="KW-1185">Reference proteome</keyword>
<evidence type="ECO:0000313" key="1">
    <source>
        <dbReference type="EMBL" id="MCH7396948.1"/>
    </source>
</evidence>